<dbReference type="PANTHER" id="PTHR33337">
    <property type="entry name" value="GFA DOMAIN-CONTAINING PROTEIN"/>
    <property type="match status" value="1"/>
</dbReference>
<keyword evidence="4" id="KW-0456">Lyase</keyword>
<proteinExistence type="inferred from homology"/>
<feature type="domain" description="CENP-V/GFA" evidence="5">
    <location>
        <begin position="3"/>
        <end position="111"/>
    </location>
</feature>
<dbReference type="STRING" id="762845.BCR26_12870"/>
<evidence type="ECO:0000256" key="4">
    <source>
        <dbReference type="ARBA" id="ARBA00023239"/>
    </source>
</evidence>
<dbReference type="RefSeq" id="WP_069698457.1">
    <property type="nucleotide sequence ID" value="NZ_JAGGMA010000029.1"/>
</dbReference>
<dbReference type="InterPro" id="IPR006913">
    <property type="entry name" value="CENP-V/GFA"/>
</dbReference>
<evidence type="ECO:0000256" key="1">
    <source>
        <dbReference type="ARBA" id="ARBA00005495"/>
    </source>
</evidence>
<accession>A0A1E5KXF2</accession>
<dbReference type="Gene3D" id="3.90.1590.10">
    <property type="entry name" value="glutathione-dependent formaldehyde- activating enzyme (gfa)"/>
    <property type="match status" value="1"/>
</dbReference>
<evidence type="ECO:0000256" key="3">
    <source>
        <dbReference type="ARBA" id="ARBA00022833"/>
    </source>
</evidence>
<dbReference type="SUPFAM" id="SSF51316">
    <property type="entry name" value="Mss4-like"/>
    <property type="match status" value="1"/>
</dbReference>
<dbReference type="PANTHER" id="PTHR33337:SF40">
    <property type="entry name" value="CENP-V_GFA DOMAIN-CONTAINING PROTEIN-RELATED"/>
    <property type="match status" value="1"/>
</dbReference>
<dbReference type="Pfam" id="PF04828">
    <property type="entry name" value="GFA"/>
    <property type="match status" value="1"/>
</dbReference>
<dbReference type="OrthoDB" id="4188830at2"/>
<evidence type="ECO:0000313" key="7">
    <source>
        <dbReference type="Proteomes" id="UP000095256"/>
    </source>
</evidence>
<comment type="caution">
    <text evidence="6">The sequence shown here is derived from an EMBL/GenBank/DDBJ whole genome shotgun (WGS) entry which is preliminary data.</text>
</comment>
<dbReference type="AlphaFoldDB" id="A0A1E5KXF2"/>
<comment type="similarity">
    <text evidence="1">Belongs to the Gfa family.</text>
</comment>
<dbReference type="EMBL" id="MIEK01000020">
    <property type="protein sequence ID" value="OEH82541.1"/>
    <property type="molecule type" value="Genomic_DNA"/>
</dbReference>
<evidence type="ECO:0000259" key="5">
    <source>
        <dbReference type="PROSITE" id="PS51891"/>
    </source>
</evidence>
<name>A0A1E5KXF2_9ENTE</name>
<keyword evidence="3" id="KW-0862">Zinc</keyword>
<dbReference type="InterPro" id="IPR011057">
    <property type="entry name" value="Mss4-like_sf"/>
</dbReference>
<protein>
    <recommendedName>
        <fullName evidence="5">CENP-V/GFA domain-containing protein</fullName>
    </recommendedName>
</protein>
<evidence type="ECO:0000313" key="6">
    <source>
        <dbReference type="EMBL" id="OEH82541.1"/>
    </source>
</evidence>
<dbReference type="Proteomes" id="UP000095256">
    <property type="component" value="Unassembled WGS sequence"/>
</dbReference>
<dbReference type="GO" id="GO:0016846">
    <property type="term" value="F:carbon-sulfur lyase activity"/>
    <property type="evidence" value="ECO:0007669"/>
    <property type="project" value="InterPro"/>
</dbReference>
<sequence>MKKNGQCLCGKITFTINDTDMRVDACHCEMCRKWTAGPFLSISAGKGATVSFENEDEITRYSSSQWAERGFCKNCGSTLFYHGLYDDSYYIAVDLLDDNSEAILVEEIFYDKKPNYYHFLEATTKKTASEVLAGNEEK</sequence>
<keyword evidence="2" id="KW-0479">Metal-binding</keyword>
<dbReference type="PROSITE" id="PS51891">
    <property type="entry name" value="CENP_V_GFA"/>
    <property type="match status" value="1"/>
</dbReference>
<gene>
    <name evidence="6" type="ORF">BCR26_12870</name>
</gene>
<keyword evidence="7" id="KW-1185">Reference proteome</keyword>
<organism evidence="6 7">
    <name type="scientific">Enterococcus rivorum</name>
    <dbReference type="NCBI Taxonomy" id="762845"/>
    <lineage>
        <taxon>Bacteria</taxon>
        <taxon>Bacillati</taxon>
        <taxon>Bacillota</taxon>
        <taxon>Bacilli</taxon>
        <taxon>Lactobacillales</taxon>
        <taxon>Enterococcaceae</taxon>
        <taxon>Enterococcus</taxon>
    </lineage>
</organism>
<evidence type="ECO:0000256" key="2">
    <source>
        <dbReference type="ARBA" id="ARBA00022723"/>
    </source>
</evidence>
<reference evidence="6 7" key="1">
    <citation type="submission" date="2016-09" db="EMBL/GenBank/DDBJ databases">
        <authorList>
            <person name="Capua I."/>
            <person name="De Benedictis P."/>
            <person name="Joannis T."/>
            <person name="Lombin L.H."/>
            <person name="Cattoli G."/>
        </authorList>
    </citation>
    <scope>NUCLEOTIDE SEQUENCE [LARGE SCALE GENOMIC DNA]</scope>
    <source>
        <strain evidence="6 7">LMG 25899</strain>
    </source>
</reference>
<dbReference type="GO" id="GO:0046872">
    <property type="term" value="F:metal ion binding"/>
    <property type="evidence" value="ECO:0007669"/>
    <property type="project" value="UniProtKB-KW"/>
</dbReference>